<dbReference type="GO" id="GO:0048039">
    <property type="term" value="F:ubiquinone binding"/>
    <property type="evidence" value="ECO:0007669"/>
    <property type="project" value="TreeGrafter"/>
</dbReference>
<evidence type="ECO:0000256" key="10">
    <source>
        <dbReference type="PIRSR" id="PIRSR607992-1"/>
    </source>
</evidence>
<dbReference type="GO" id="GO:0020037">
    <property type="term" value="F:heme binding"/>
    <property type="evidence" value="ECO:0007669"/>
    <property type="project" value="TreeGrafter"/>
</dbReference>
<keyword evidence="9 12" id="KW-0472">Membrane</keyword>
<protein>
    <recommendedName>
        <fullName evidence="12">Succinate dehydrogenase [ubiquinone] cytochrome b small subunit</fullName>
    </recommendedName>
</protein>
<evidence type="ECO:0000256" key="9">
    <source>
        <dbReference type="ARBA" id="ARBA00023136"/>
    </source>
</evidence>
<keyword evidence="3" id="KW-0813">Transport</keyword>
<dbReference type="Pfam" id="PF05328">
    <property type="entry name" value="CybS"/>
    <property type="match status" value="1"/>
</dbReference>
<evidence type="ECO:0000256" key="1">
    <source>
        <dbReference type="ARBA" id="ARBA00004448"/>
    </source>
</evidence>
<evidence type="ECO:0000256" key="7">
    <source>
        <dbReference type="ARBA" id="ARBA00022989"/>
    </source>
</evidence>
<dbReference type="PANTHER" id="PTHR13337">
    <property type="entry name" value="SUCCINATE DEHYDROGENASE"/>
    <property type="match status" value="1"/>
</dbReference>
<dbReference type="EMBL" id="LT635768">
    <property type="protein sequence ID" value="SGZ56624.1"/>
    <property type="molecule type" value="Genomic_DNA"/>
</dbReference>
<evidence type="ECO:0000313" key="14">
    <source>
        <dbReference type="Proteomes" id="UP000182259"/>
    </source>
</evidence>
<keyword evidence="11" id="KW-0408">Iron</keyword>
<evidence type="ECO:0000256" key="6">
    <source>
        <dbReference type="ARBA" id="ARBA00022946"/>
    </source>
</evidence>
<comment type="similarity">
    <text evidence="2 12">Belongs to the CybS family.</text>
</comment>
<evidence type="ECO:0000256" key="12">
    <source>
        <dbReference type="RuleBase" id="RU364031"/>
    </source>
</evidence>
<keyword evidence="5 12" id="KW-0999">Mitochondrion inner membrane</keyword>
<proteinExistence type="inferred from homology"/>
<evidence type="ECO:0000256" key="8">
    <source>
        <dbReference type="ARBA" id="ARBA00023128"/>
    </source>
</evidence>
<name>A0A1L0DL65_9ASCO</name>
<keyword evidence="6 12" id="KW-0809">Transit peptide</keyword>
<dbReference type="GO" id="GO:0005743">
    <property type="term" value="C:mitochondrial inner membrane"/>
    <property type="evidence" value="ECO:0007669"/>
    <property type="project" value="UniProtKB-SubCell"/>
</dbReference>
<keyword evidence="11" id="KW-0479">Metal-binding</keyword>
<keyword evidence="4" id="KW-0812">Transmembrane</keyword>
<dbReference type="PANTHER" id="PTHR13337:SF2">
    <property type="entry name" value="SUCCINATE DEHYDROGENASE [UBIQUINONE] CYTOCHROME B SMALL SUBUNIT, MITOCHONDRIAL"/>
    <property type="match status" value="1"/>
</dbReference>
<dbReference type="Gene3D" id="1.20.1300.10">
    <property type="entry name" value="Fumarate reductase/succinate dehydrogenase, transmembrane subunit"/>
    <property type="match status" value="1"/>
</dbReference>
<feature type="binding site" description="axial binding residue" evidence="11">
    <location>
        <position position="111"/>
    </location>
    <ligand>
        <name>heme b</name>
        <dbReference type="ChEBI" id="CHEBI:60344"/>
        <note>ligand shared with SDHC</note>
    </ligand>
    <ligandPart>
        <name>Fe</name>
        <dbReference type="ChEBI" id="CHEBI:18248"/>
    </ligandPart>
</feature>
<organism evidence="13 14">
    <name type="scientific">Sungouiella intermedia</name>
    <dbReference type="NCBI Taxonomy" id="45354"/>
    <lineage>
        <taxon>Eukaryota</taxon>
        <taxon>Fungi</taxon>
        <taxon>Dikarya</taxon>
        <taxon>Ascomycota</taxon>
        <taxon>Saccharomycotina</taxon>
        <taxon>Pichiomycetes</taxon>
        <taxon>Metschnikowiaceae</taxon>
        <taxon>Sungouiella</taxon>
    </lineage>
</organism>
<dbReference type="AlphaFoldDB" id="A0A1L0DL65"/>
<evidence type="ECO:0000256" key="11">
    <source>
        <dbReference type="PIRSR" id="PIRSR607992-2"/>
    </source>
</evidence>
<dbReference type="CDD" id="cd03496">
    <property type="entry name" value="SQR_TypeC_CybS"/>
    <property type="match status" value="1"/>
</dbReference>
<dbReference type="GO" id="GO:0006121">
    <property type="term" value="P:mitochondrial electron transport, succinate to ubiquinone"/>
    <property type="evidence" value="ECO:0007669"/>
    <property type="project" value="TreeGrafter"/>
</dbReference>
<sequence length="171" mass="19237">MISSRLFTPSLVFTARIGVRSPISSIFSTRNLLLKPDFSKLKKIEQPPGHIVGNVNDAYKIPLVSPYEGNYHWTYERILAIGLVPLTAFPFALGYEFPMVDTAFCLTVLFHAHSGFKSCIIDYIPLRVYGFWHHAASKLLSLGTFVSMYGIYVLETTENGLFDLIARLWGA</sequence>
<comment type="subcellular location">
    <subcellularLocation>
        <location evidence="1 12">Mitochondrion inner membrane</location>
        <topology evidence="1 12">Multi-pass membrane protein</topology>
    </subcellularLocation>
</comment>
<reference evidence="14" key="1">
    <citation type="submission" date="2016-10" db="EMBL/GenBank/DDBJ databases">
        <authorList>
            <person name="Geijer C."/>
            <person name="Jareborg N."/>
            <person name="Dainat J."/>
        </authorList>
    </citation>
    <scope>NUCLEOTIDE SEQUENCE [LARGE SCALE GENOMIC DNA]</scope>
    <source>
        <strain evidence="14">PYCC 4715</strain>
    </source>
</reference>
<evidence type="ECO:0000313" key="13">
    <source>
        <dbReference type="EMBL" id="SGZ56624.1"/>
    </source>
</evidence>
<evidence type="ECO:0000256" key="4">
    <source>
        <dbReference type="ARBA" id="ARBA00022692"/>
    </source>
</evidence>
<dbReference type="GO" id="GO:0006099">
    <property type="term" value="P:tricarboxylic acid cycle"/>
    <property type="evidence" value="ECO:0007669"/>
    <property type="project" value="TreeGrafter"/>
</dbReference>
<keyword evidence="7" id="KW-1133">Transmembrane helix</keyword>
<evidence type="ECO:0000256" key="2">
    <source>
        <dbReference type="ARBA" id="ARBA00007294"/>
    </source>
</evidence>
<keyword evidence="8 12" id="KW-0496">Mitochondrion</keyword>
<dbReference type="InterPro" id="IPR034804">
    <property type="entry name" value="SQR/QFR_C/D"/>
</dbReference>
<dbReference type="Proteomes" id="UP000182259">
    <property type="component" value="Chromosome V"/>
</dbReference>
<dbReference type="InterPro" id="IPR007992">
    <property type="entry name" value="CybS"/>
</dbReference>
<dbReference type="SUPFAM" id="SSF81343">
    <property type="entry name" value="Fumarate reductase respiratory complex transmembrane subunits"/>
    <property type="match status" value="1"/>
</dbReference>
<dbReference type="GO" id="GO:0046872">
    <property type="term" value="F:metal ion binding"/>
    <property type="evidence" value="ECO:0007669"/>
    <property type="project" value="UniProtKB-KW"/>
</dbReference>
<evidence type="ECO:0000256" key="3">
    <source>
        <dbReference type="ARBA" id="ARBA00022448"/>
    </source>
</evidence>
<feature type="binding site" evidence="10">
    <location>
        <position position="123"/>
    </location>
    <ligand>
        <name>a ubiquinone</name>
        <dbReference type="ChEBI" id="CHEBI:16389"/>
        <note>ligand shared with IP/SDHB</note>
    </ligand>
</feature>
<accession>A0A1L0DL65</accession>
<evidence type="ECO:0000256" key="5">
    <source>
        <dbReference type="ARBA" id="ARBA00022792"/>
    </source>
</evidence>
<gene>
    <name evidence="13" type="ORF">SAMEA4029009_CIC11G00000003184</name>
</gene>